<dbReference type="FunFam" id="3.30.465.10:FF:000017">
    <property type="entry name" value="Xanthine dehydrogenase, FAD binding subunit"/>
    <property type="match status" value="1"/>
</dbReference>
<evidence type="ECO:0000256" key="1">
    <source>
        <dbReference type="ARBA" id="ARBA00022630"/>
    </source>
</evidence>
<dbReference type="GO" id="GO:0016491">
    <property type="term" value="F:oxidoreductase activity"/>
    <property type="evidence" value="ECO:0007669"/>
    <property type="project" value="UniProtKB-KW"/>
</dbReference>
<dbReference type="InterPro" id="IPR036318">
    <property type="entry name" value="FAD-bd_PCMH-like_sf"/>
</dbReference>
<dbReference type="Gene3D" id="3.30.43.10">
    <property type="entry name" value="Uridine Diphospho-n-acetylenolpyruvylglucosamine Reductase, domain 2"/>
    <property type="match status" value="1"/>
</dbReference>
<dbReference type="InterPro" id="IPR016166">
    <property type="entry name" value="FAD-bd_PCMH"/>
</dbReference>
<dbReference type="SUPFAM" id="SSF56176">
    <property type="entry name" value="FAD-binding/transporter-associated domain-like"/>
    <property type="match status" value="1"/>
</dbReference>
<keyword evidence="3" id="KW-0560">Oxidoreductase</keyword>
<reference evidence="5" key="1">
    <citation type="journal article" date="2020" name="mSystems">
        <title>Genome- and Community-Level Interaction Insights into Carbon Utilization and Element Cycling Functions of Hydrothermarchaeota in Hydrothermal Sediment.</title>
        <authorList>
            <person name="Zhou Z."/>
            <person name="Liu Y."/>
            <person name="Xu W."/>
            <person name="Pan J."/>
            <person name="Luo Z.H."/>
            <person name="Li M."/>
        </authorList>
    </citation>
    <scope>NUCLEOTIDE SEQUENCE [LARGE SCALE GENOMIC DNA]</scope>
    <source>
        <strain evidence="5">SpSt-769</strain>
    </source>
</reference>
<name>A0A7C4EXC9_9BACT</name>
<dbReference type="InterPro" id="IPR051312">
    <property type="entry name" value="Diverse_Substr_Oxidored"/>
</dbReference>
<dbReference type="Gene3D" id="3.30.465.10">
    <property type="match status" value="1"/>
</dbReference>
<comment type="caution">
    <text evidence="5">The sequence shown here is derived from an EMBL/GenBank/DDBJ whole genome shotgun (WGS) entry which is preliminary data.</text>
</comment>
<dbReference type="EMBL" id="DTGT01000216">
    <property type="protein sequence ID" value="HGH61015.1"/>
    <property type="molecule type" value="Genomic_DNA"/>
</dbReference>
<dbReference type="Pfam" id="PF03450">
    <property type="entry name" value="CO_deh_flav_C"/>
    <property type="match status" value="1"/>
</dbReference>
<dbReference type="InterPro" id="IPR016167">
    <property type="entry name" value="FAD-bd_PCMH_sub1"/>
</dbReference>
<keyword evidence="2" id="KW-0274">FAD</keyword>
<dbReference type="PANTHER" id="PTHR42659:SF2">
    <property type="entry name" value="XANTHINE DEHYDROGENASE SUBUNIT C-RELATED"/>
    <property type="match status" value="1"/>
</dbReference>
<protein>
    <submittedName>
        <fullName evidence="5">Xanthine dehydrogenase family protein subunit M</fullName>
    </submittedName>
</protein>
<keyword evidence="1" id="KW-0285">Flavoprotein</keyword>
<dbReference type="AlphaFoldDB" id="A0A7C4EXC9"/>
<evidence type="ECO:0000259" key="4">
    <source>
        <dbReference type="PROSITE" id="PS51387"/>
    </source>
</evidence>
<dbReference type="PANTHER" id="PTHR42659">
    <property type="entry name" value="XANTHINE DEHYDROGENASE SUBUNIT C-RELATED"/>
    <property type="match status" value="1"/>
</dbReference>
<dbReference type="SUPFAM" id="SSF55447">
    <property type="entry name" value="CO dehydrogenase flavoprotein C-terminal domain-like"/>
    <property type="match status" value="1"/>
</dbReference>
<feature type="domain" description="FAD-binding PCMH-type" evidence="4">
    <location>
        <begin position="1"/>
        <end position="174"/>
    </location>
</feature>
<evidence type="ECO:0000313" key="5">
    <source>
        <dbReference type="EMBL" id="HGH61015.1"/>
    </source>
</evidence>
<evidence type="ECO:0000256" key="2">
    <source>
        <dbReference type="ARBA" id="ARBA00022827"/>
    </source>
</evidence>
<accession>A0A7C4EXC9</accession>
<evidence type="ECO:0000256" key="3">
    <source>
        <dbReference type="ARBA" id="ARBA00023002"/>
    </source>
</evidence>
<dbReference type="PROSITE" id="PS51387">
    <property type="entry name" value="FAD_PCMH"/>
    <property type="match status" value="1"/>
</dbReference>
<dbReference type="SMART" id="SM01092">
    <property type="entry name" value="CO_deh_flav_C"/>
    <property type="match status" value="1"/>
</dbReference>
<dbReference type="InterPro" id="IPR005107">
    <property type="entry name" value="CO_DH_flav_C"/>
</dbReference>
<dbReference type="Pfam" id="PF00941">
    <property type="entry name" value="FAD_binding_5"/>
    <property type="match status" value="1"/>
</dbReference>
<dbReference type="InterPro" id="IPR016169">
    <property type="entry name" value="FAD-bd_PCMH_sub2"/>
</dbReference>
<gene>
    <name evidence="5" type="ORF">ENV54_06925</name>
</gene>
<organism evidence="5">
    <name type="scientific">Desulfomonile tiedjei</name>
    <dbReference type="NCBI Taxonomy" id="2358"/>
    <lineage>
        <taxon>Bacteria</taxon>
        <taxon>Pseudomonadati</taxon>
        <taxon>Thermodesulfobacteriota</taxon>
        <taxon>Desulfomonilia</taxon>
        <taxon>Desulfomonilales</taxon>
        <taxon>Desulfomonilaceae</taxon>
        <taxon>Desulfomonile</taxon>
    </lineage>
</organism>
<dbReference type="GO" id="GO:0071949">
    <property type="term" value="F:FAD binding"/>
    <property type="evidence" value="ECO:0007669"/>
    <property type="project" value="InterPro"/>
</dbReference>
<dbReference type="InterPro" id="IPR002346">
    <property type="entry name" value="Mopterin_DH_FAD-bd"/>
</dbReference>
<proteinExistence type="predicted"/>
<dbReference type="Gene3D" id="3.30.390.50">
    <property type="entry name" value="CO dehydrogenase flavoprotein, C-terminal domain"/>
    <property type="match status" value="1"/>
</dbReference>
<dbReference type="InterPro" id="IPR036683">
    <property type="entry name" value="CO_DH_flav_C_dom_sf"/>
</dbReference>
<sequence length="298" mass="32612">MRTFEYLKPATVTEAVEILNQYGPRARIIAGGTDLMIQWKKKLVSPDYMVSLRNVPELNFIDFGDGLAIGSATRHRTLELSPEIQHRYPIIHDAVSQLGSVQVRNSATIGGNLCNAAPSADTAPPMLVLDAQAVIKSAHGERIVPITQFFKGPGKTVLAPGEILAQLRISPTLPRTGMAYWKHTRRKAMDLPILGVAMLLAFEEDMTTCAKARIGLGVAAPTPMRASKAEAYLEGKAITQETLTKAGEIAAQEASPRTTIRGSEWYRRDMIKVLVRRTGLWCVQRAQDAASLQEGQSH</sequence>